<reference evidence="3 4" key="1">
    <citation type="submission" date="2016-07" db="EMBL/GenBank/DDBJ databases">
        <title>Caryophanon tenue genome sequencing.</title>
        <authorList>
            <person name="Verma A."/>
            <person name="Pal Y."/>
            <person name="Krishnamurthi S."/>
        </authorList>
    </citation>
    <scope>NUCLEOTIDE SEQUENCE [LARGE SCALE GENOMIC DNA]</scope>
    <source>
        <strain evidence="3 4">DSM 14152</strain>
    </source>
</reference>
<dbReference type="OrthoDB" id="9777884at2"/>
<organism evidence="3 4">
    <name type="scientific">Caryophanon tenue</name>
    <dbReference type="NCBI Taxonomy" id="33978"/>
    <lineage>
        <taxon>Bacteria</taxon>
        <taxon>Bacillati</taxon>
        <taxon>Bacillota</taxon>
        <taxon>Bacilli</taxon>
        <taxon>Bacillales</taxon>
        <taxon>Caryophanaceae</taxon>
        <taxon>Caryophanon</taxon>
    </lineage>
</organism>
<dbReference type="InterPro" id="IPR006015">
    <property type="entry name" value="Universal_stress_UspA"/>
</dbReference>
<evidence type="ECO:0000313" key="4">
    <source>
        <dbReference type="Proteomes" id="UP000093199"/>
    </source>
</evidence>
<dbReference type="Gene3D" id="3.40.50.620">
    <property type="entry name" value="HUPs"/>
    <property type="match status" value="1"/>
</dbReference>
<dbReference type="RefSeq" id="WP_066548036.1">
    <property type="nucleotide sequence ID" value="NZ_MASJ01000039.1"/>
</dbReference>
<comment type="caution">
    <text evidence="3">The sequence shown here is derived from an EMBL/GenBank/DDBJ whole genome shotgun (WGS) entry which is preliminary data.</text>
</comment>
<dbReference type="EMBL" id="MASJ01000039">
    <property type="protein sequence ID" value="OCS83046.1"/>
    <property type="molecule type" value="Genomic_DNA"/>
</dbReference>
<gene>
    <name evidence="3" type="ORF">A6M13_06490</name>
</gene>
<dbReference type="AlphaFoldDB" id="A0A1C0Y7A9"/>
<dbReference type="PRINTS" id="PR01438">
    <property type="entry name" value="UNVRSLSTRESS"/>
</dbReference>
<dbReference type="InterPro" id="IPR006016">
    <property type="entry name" value="UspA"/>
</dbReference>
<sequence>MYKYILVAVDGSEHAMRATKEAIKLAQYCKETVIDLVYVADSHQTRLDVLHASSLDTVALERRQRIRPYEIALEEAGIQFKSTILKGQPGPTIVTYANDHEVDLVVIGSRGLNKVQEMVLGSVSHKVMKRVNCPALIVK</sequence>
<protein>
    <submittedName>
        <fullName evidence="3">Universal stress protein</fullName>
    </submittedName>
</protein>
<keyword evidence="4" id="KW-1185">Reference proteome</keyword>
<evidence type="ECO:0000256" key="1">
    <source>
        <dbReference type="ARBA" id="ARBA00008791"/>
    </source>
</evidence>
<dbReference type="CDD" id="cd00293">
    <property type="entry name" value="USP-like"/>
    <property type="match status" value="1"/>
</dbReference>
<dbReference type="PANTHER" id="PTHR46268:SF6">
    <property type="entry name" value="UNIVERSAL STRESS PROTEIN UP12"/>
    <property type="match status" value="1"/>
</dbReference>
<accession>A0A1C0Y7A9</accession>
<evidence type="ECO:0000259" key="2">
    <source>
        <dbReference type="Pfam" id="PF00582"/>
    </source>
</evidence>
<proteinExistence type="inferred from homology"/>
<evidence type="ECO:0000313" key="3">
    <source>
        <dbReference type="EMBL" id="OCS83046.1"/>
    </source>
</evidence>
<dbReference type="Proteomes" id="UP000093199">
    <property type="component" value="Unassembled WGS sequence"/>
</dbReference>
<dbReference type="PANTHER" id="PTHR46268">
    <property type="entry name" value="STRESS RESPONSE PROTEIN NHAX"/>
    <property type="match status" value="1"/>
</dbReference>
<dbReference type="InterPro" id="IPR014729">
    <property type="entry name" value="Rossmann-like_a/b/a_fold"/>
</dbReference>
<dbReference type="Pfam" id="PF00582">
    <property type="entry name" value="Usp"/>
    <property type="match status" value="1"/>
</dbReference>
<name>A0A1C0Y7A9_9BACL</name>
<comment type="similarity">
    <text evidence="1">Belongs to the universal stress protein A family.</text>
</comment>
<dbReference type="STRING" id="33978.A6M13_06490"/>
<feature type="domain" description="UspA" evidence="2">
    <location>
        <begin position="1"/>
        <end position="139"/>
    </location>
</feature>
<dbReference type="SUPFAM" id="SSF52402">
    <property type="entry name" value="Adenine nucleotide alpha hydrolases-like"/>
    <property type="match status" value="1"/>
</dbReference>